<dbReference type="AlphaFoldDB" id="A0A9P4QL78"/>
<sequence length="54" mass="5934">MCHTKTYIARDCGHIKDRDTTPCRNKGRCLPTNQEIDIPGNCGATQCITPPSSN</sequence>
<name>A0A9P4QL78_9PLEO</name>
<dbReference type="EMBL" id="ML996376">
    <property type="protein sequence ID" value="KAF2726881.1"/>
    <property type="molecule type" value="Genomic_DNA"/>
</dbReference>
<dbReference type="Proteomes" id="UP000799444">
    <property type="component" value="Unassembled WGS sequence"/>
</dbReference>
<evidence type="ECO:0000313" key="1">
    <source>
        <dbReference type="EMBL" id="KAF2726881.1"/>
    </source>
</evidence>
<gene>
    <name evidence="1" type="ORF">EJ04DRAFT_517584</name>
</gene>
<proteinExistence type="predicted"/>
<protein>
    <submittedName>
        <fullName evidence="1">Uncharacterized protein</fullName>
    </submittedName>
</protein>
<reference evidence="1" key="1">
    <citation type="journal article" date="2020" name="Stud. Mycol.">
        <title>101 Dothideomycetes genomes: a test case for predicting lifestyles and emergence of pathogens.</title>
        <authorList>
            <person name="Haridas S."/>
            <person name="Albert R."/>
            <person name="Binder M."/>
            <person name="Bloem J."/>
            <person name="Labutti K."/>
            <person name="Salamov A."/>
            <person name="Andreopoulos B."/>
            <person name="Baker S."/>
            <person name="Barry K."/>
            <person name="Bills G."/>
            <person name="Bluhm B."/>
            <person name="Cannon C."/>
            <person name="Castanera R."/>
            <person name="Culley D."/>
            <person name="Daum C."/>
            <person name="Ezra D."/>
            <person name="Gonzalez J."/>
            <person name="Henrissat B."/>
            <person name="Kuo A."/>
            <person name="Liang C."/>
            <person name="Lipzen A."/>
            <person name="Lutzoni F."/>
            <person name="Magnuson J."/>
            <person name="Mondo S."/>
            <person name="Nolan M."/>
            <person name="Ohm R."/>
            <person name="Pangilinan J."/>
            <person name="Park H.-J."/>
            <person name="Ramirez L."/>
            <person name="Alfaro M."/>
            <person name="Sun H."/>
            <person name="Tritt A."/>
            <person name="Yoshinaga Y."/>
            <person name="Zwiers L.-H."/>
            <person name="Turgeon B."/>
            <person name="Goodwin S."/>
            <person name="Spatafora J."/>
            <person name="Crous P."/>
            <person name="Grigoriev I."/>
        </authorList>
    </citation>
    <scope>NUCLEOTIDE SEQUENCE</scope>
    <source>
        <strain evidence="1">CBS 125425</strain>
    </source>
</reference>
<comment type="caution">
    <text evidence="1">The sequence shown here is derived from an EMBL/GenBank/DDBJ whole genome shotgun (WGS) entry which is preliminary data.</text>
</comment>
<keyword evidence="2" id="KW-1185">Reference proteome</keyword>
<organism evidence="1 2">
    <name type="scientific">Polyplosphaeria fusca</name>
    <dbReference type="NCBI Taxonomy" id="682080"/>
    <lineage>
        <taxon>Eukaryota</taxon>
        <taxon>Fungi</taxon>
        <taxon>Dikarya</taxon>
        <taxon>Ascomycota</taxon>
        <taxon>Pezizomycotina</taxon>
        <taxon>Dothideomycetes</taxon>
        <taxon>Pleosporomycetidae</taxon>
        <taxon>Pleosporales</taxon>
        <taxon>Tetraplosphaeriaceae</taxon>
        <taxon>Polyplosphaeria</taxon>
    </lineage>
</organism>
<evidence type="ECO:0000313" key="2">
    <source>
        <dbReference type="Proteomes" id="UP000799444"/>
    </source>
</evidence>
<accession>A0A9P4QL78</accession>